<dbReference type="PANTHER" id="PTHR23522:SF10">
    <property type="entry name" value="3-PHENYLPROPIONIC ACID TRANSPORTER-RELATED"/>
    <property type="match status" value="1"/>
</dbReference>
<feature type="transmembrane region" description="Helical" evidence="8">
    <location>
        <begin position="42"/>
        <end position="63"/>
    </location>
</feature>
<keyword evidence="2" id="KW-0813">Transport</keyword>
<evidence type="ECO:0000256" key="3">
    <source>
        <dbReference type="ARBA" id="ARBA00022475"/>
    </source>
</evidence>
<keyword evidence="11" id="KW-1185">Reference proteome</keyword>
<name>A0A410H435_9GAMM</name>
<dbReference type="KEGG" id="htr:EPV75_08265"/>
<evidence type="ECO:0000256" key="5">
    <source>
        <dbReference type="ARBA" id="ARBA00022692"/>
    </source>
</evidence>
<dbReference type="Proteomes" id="UP000285478">
    <property type="component" value="Chromosome"/>
</dbReference>
<feature type="transmembrane region" description="Helical" evidence="8">
    <location>
        <begin position="270"/>
        <end position="289"/>
    </location>
</feature>
<protein>
    <submittedName>
        <fullName evidence="10">MFS transporter</fullName>
    </submittedName>
</protein>
<feature type="transmembrane region" description="Helical" evidence="8">
    <location>
        <begin position="161"/>
        <end position="181"/>
    </location>
</feature>
<keyword evidence="7 8" id="KW-0472">Membrane</keyword>
<proteinExistence type="predicted"/>
<organism evidence="10 11">
    <name type="scientific">Hydrogenovibrio thermophilus</name>
    <dbReference type="NCBI Taxonomy" id="265883"/>
    <lineage>
        <taxon>Bacteria</taxon>
        <taxon>Pseudomonadati</taxon>
        <taxon>Pseudomonadota</taxon>
        <taxon>Gammaproteobacteria</taxon>
        <taxon>Thiotrichales</taxon>
        <taxon>Piscirickettsiaceae</taxon>
        <taxon>Hydrogenovibrio</taxon>
    </lineage>
</organism>
<gene>
    <name evidence="10" type="ORF">EPV75_08265</name>
</gene>
<evidence type="ECO:0000256" key="4">
    <source>
        <dbReference type="ARBA" id="ARBA00022519"/>
    </source>
</evidence>
<dbReference type="InterPro" id="IPR024989">
    <property type="entry name" value="MFS_assoc_dom"/>
</dbReference>
<dbReference type="SUPFAM" id="SSF103473">
    <property type="entry name" value="MFS general substrate transporter"/>
    <property type="match status" value="1"/>
</dbReference>
<dbReference type="GO" id="GO:0005886">
    <property type="term" value="C:plasma membrane"/>
    <property type="evidence" value="ECO:0007669"/>
    <property type="project" value="UniProtKB-SubCell"/>
</dbReference>
<feature type="transmembrane region" description="Helical" evidence="8">
    <location>
        <begin position="239"/>
        <end position="258"/>
    </location>
</feature>
<dbReference type="GO" id="GO:0015528">
    <property type="term" value="F:lactose:proton symporter activity"/>
    <property type="evidence" value="ECO:0007669"/>
    <property type="project" value="TreeGrafter"/>
</dbReference>
<evidence type="ECO:0000259" key="9">
    <source>
        <dbReference type="Pfam" id="PF12832"/>
    </source>
</evidence>
<dbReference type="InterPro" id="IPR036259">
    <property type="entry name" value="MFS_trans_sf"/>
</dbReference>
<feature type="transmembrane region" description="Helical" evidence="8">
    <location>
        <begin position="75"/>
        <end position="92"/>
    </location>
</feature>
<keyword evidence="6 8" id="KW-1133">Transmembrane helix</keyword>
<evidence type="ECO:0000313" key="11">
    <source>
        <dbReference type="Proteomes" id="UP000285478"/>
    </source>
</evidence>
<feature type="transmembrane region" description="Helical" evidence="8">
    <location>
        <begin position="330"/>
        <end position="354"/>
    </location>
</feature>
<comment type="subcellular location">
    <subcellularLocation>
        <location evidence="1">Cell inner membrane</location>
        <topology evidence="1">Multi-pass membrane protein</topology>
    </subcellularLocation>
</comment>
<feature type="domain" description="Major facilitator superfamily associated" evidence="9">
    <location>
        <begin position="11"/>
        <end position="362"/>
    </location>
</feature>
<feature type="transmembrane region" description="Helical" evidence="8">
    <location>
        <begin position="360"/>
        <end position="380"/>
    </location>
</feature>
<evidence type="ECO:0000313" key="10">
    <source>
        <dbReference type="EMBL" id="QAB15661.1"/>
    </source>
</evidence>
<reference evidence="10 11" key="1">
    <citation type="journal article" date="2018" name="Environ. Microbiol.">
        <title>Genomes of ubiquitous marine and hypersaline Hydrogenovibrio, Thiomicrorhabdus and Thiomicrospira spp. encode a diversity of mechanisms to sustain chemolithoautotrophy in heterogeneous environments.</title>
        <authorList>
            <person name="Scott K.M."/>
            <person name="Williams J."/>
            <person name="Porter C.M.B."/>
            <person name="Russel S."/>
            <person name="Harmer T.L."/>
            <person name="Paul J.H."/>
            <person name="Antonen K.M."/>
            <person name="Bridges M.K."/>
            <person name="Camper G.J."/>
            <person name="Campla C.K."/>
            <person name="Casella L.G."/>
            <person name="Chase E."/>
            <person name="Conrad J.W."/>
            <person name="Cruz M.C."/>
            <person name="Dunlap D.S."/>
            <person name="Duran L."/>
            <person name="Fahsbender E.M."/>
            <person name="Goldsmith D.B."/>
            <person name="Keeley R.F."/>
            <person name="Kondoff M.R."/>
            <person name="Kussy B.I."/>
            <person name="Lane M.K."/>
            <person name="Lawler S."/>
            <person name="Leigh B.A."/>
            <person name="Lewis C."/>
            <person name="Lostal L.M."/>
            <person name="Marking D."/>
            <person name="Mancera P.A."/>
            <person name="McClenthan E.C."/>
            <person name="McIntyre E.A."/>
            <person name="Mine J.A."/>
            <person name="Modi S."/>
            <person name="Moore B.D."/>
            <person name="Morgan W.A."/>
            <person name="Nelson K.M."/>
            <person name="Nguyen K.N."/>
            <person name="Ogburn N."/>
            <person name="Parrino D.G."/>
            <person name="Pedapudi A.D."/>
            <person name="Pelham R.P."/>
            <person name="Preece A.M."/>
            <person name="Rampersad E.A."/>
            <person name="Richardson J.C."/>
            <person name="Rodgers C.M."/>
            <person name="Schaffer B.L."/>
            <person name="Sheridan N.E."/>
            <person name="Solone M.R."/>
            <person name="Staley Z.R."/>
            <person name="Tabuchi M."/>
            <person name="Waide R.J."/>
            <person name="Wanjugi P.W."/>
            <person name="Young S."/>
            <person name="Clum A."/>
            <person name="Daum C."/>
            <person name="Huntemann M."/>
            <person name="Ivanova N."/>
            <person name="Kyrpides N."/>
            <person name="Mikhailova N."/>
            <person name="Palaniappan K."/>
            <person name="Pillay M."/>
            <person name="Reddy T.B.K."/>
            <person name="Shapiro N."/>
            <person name="Stamatis D."/>
            <person name="Varghese N."/>
            <person name="Woyke T."/>
            <person name="Boden R."/>
            <person name="Freyermuth S.K."/>
            <person name="Kerfeld C.A."/>
        </authorList>
    </citation>
    <scope>NUCLEOTIDE SEQUENCE [LARGE SCALE GENOMIC DNA]</scope>
    <source>
        <strain evidence="10 11">JR-2</strain>
    </source>
</reference>
<sequence length="383" mass="43218">MPEQLYRQAYPKLSSFYFFYFMLFGGLIPYIGLYYQSLSFNAIQIGQLMAMFIATKIVAPNVLGWLADKTGRPIFWLRWTAFLTVVFSVGFVTTDSFLGLLLTVFGFGFFFHSALPLFESYTFTTLKGVKERYGLVRLWGSVGFIAAVLWLGWQIEAWSIATLPWTLVGLAVVIWLATFAVQEHPVAQHEDHASSFWTIIKQPWVASLLAASILIQFSHGTYYSFYSIFLDEHGYSKNVIAWLWALGVLAEIAVFFWMVPLFRRFRVKTLLMASLVLTLLRWVIIPLVIDDWVWLAFAQLLHAASYGLFHAAAIYLIDHHFYGDNQSKGQAIYASASHGLGGALGMLAAGYAWYAGGADWAFGMCALAVLLAIGVAQKWVRYD</sequence>
<evidence type="ECO:0000256" key="2">
    <source>
        <dbReference type="ARBA" id="ARBA00022448"/>
    </source>
</evidence>
<evidence type="ECO:0000256" key="6">
    <source>
        <dbReference type="ARBA" id="ARBA00022989"/>
    </source>
</evidence>
<evidence type="ECO:0000256" key="7">
    <source>
        <dbReference type="ARBA" id="ARBA00023136"/>
    </source>
</evidence>
<feature type="transmembrane region" description="Helical" evidence="8">
    <location>
        <begin position="16"/>
        <end position="36"/>
    </location>
</feature>
<keyword evidence="4" id="KW-0997">Cell inner membrane</keyword>
<keyword evidence="3" id="KW-1003">Cell membrane</keyword>
<evidence type="ECO:0000256" key="8">
    <source>
        <dbReference type="SAM" id="Phobius"/>
    </source>
</evidence>
<feature type="transmembrane region" description="Helical" evidence="8">
    <location>
        <begin position="295"/>
        <end position="318"/>
    </location>
</feature>
<dbReference type="PANTHER" id="PTHR23522">
    <property type="entry name" value="BLL5896 PROTEIN"/>
    <property type="match status" value="1"/>
</dbReference>
<keyword evidence="5 8" id="KW-0812">Transmembrane</keyword>
<feature type="transmembrane region" description="Helical" evidence="8">
    <location>
        <begin position="98"/>
        <end position="118"/>
    </location>
</feature>
<dbReference type="GO" id="GO:0030395">
    <property type="term" value="F:lactose binding"/>
    <property type="evidence" value="ECO:0007669"/>
    <property type="project" value="TreeGrafter"/>
</dbReference>
<accession>A0A410H435</accession>
<dbReference type="PIRSF" id="PIRSF004925">
    <property type="entry name" value="HcaT"/>
    <property type="match status" value="1"/>
</dbReference>
<feature type="transmembrane region" description="Helical" evidence="8">
    <location>
        <begin position="202"/>
        <end position="219"/>
    </location>
</feature>
<dbReference type="Gene3D" id="1.20.1250.20">
    <property type="entry name" value="MFS general substrate transporter like domains"/>
    <property type="match status" value="2"/>
</dbReference>
<dbReference type="AlphaFoldDB" id="A0A410H435"/>
<feature type="transmembrane region" description="Helical" evidence="8">
    <location>
        <begin position="138"/>
        <end position="155"/>
    </location>
</feature>
<dbReference type="Pfam" id="PF12832">
    <property type="entry name" value="MFS_1_like"/>
    <property type="match status" value="1"/>
</dbReference>
<dbReference type="InterPro" id="IPR026032">
    <property type="entry name" value="HcaT-like"/>
</dbReference>
<dbReference type="RefSeq" id="WP_128385073.1">
    <property type="nucleotide sequence ID" value="NZ_CP035033.1"/>
</dbReference>
<dbReference type="EMBL" id="CP035033">
    <property type="protein sequence ID" value="QAB15661.1"/>
    <property type="molecule type" value="Genomic_DNA"/>
</dbReference>
<evidence type="ECO:0000256" key="1">
    <source>
        <dbReference type="ARBA" id="ARBA00004429"/>
    </source>
</evidence>
<dbReference type="NCBIfam" id="NF037955">
    <property type="entry name" value="mfs"/>
    <property type="match status" value="1"/>
</dbReference>